<organism evidence="2 3">
    <name type="scientific">Candidatus Electrothrix aarhusensis</name>
    <dbReference type="NCBI Taxonomy" id="1859131"/>
    <lineage>
        <taxon>Bacteria</taxon>
        <taxon>Pseudomonadati</taxon>
        <taxon>Thermodesulfobacteriota</taxon>
        <taxon>Desulfobulbia</taxon>
        <taxon>Desulfobulbales</taxon>
        <taxon>Desulfobulbaceae</taxon>
        <taxon>Candidatus Electrothrix</taxon>
    </lineage>
</organism>
<accession>A0A3S3RAC7</accession>
<evidence type="ECO:0000313" key="2">
    <source>
        <dbReference type="EMBL" id="RWX47985.1"/>
    </source>
</evidence>
<dbReference type="AlphaFoldDB" id="A0A3S3RAC7"/>
<sequence length="40" mass="4838">MTSEDFGNFLKKFRLIIWLRRQILMTGFVCAAVLRLKKRH</sequence>
<dbReference type="Proteomes" id="UP000287853">
    <property type="component" value="Unassembled WGS sequence"/>
</dbReference>
<keyword evidence="3" id="KW-1185">Reference proteome</keyword>
<feature type="transmembrane region" description="Helical" evidence="1">
    <location>
        <begin position="15"/>
        <end position="34"/>
    </location>
</feature>
<keyword evidence="1" id="KW-1133">Transmembrane helix</keyword>
<proteinExistence type="predicted"/>
<name>A0A3S3RAC7_9BACT</name>
<gene>
    <name evidence="2" type="ORF">H206_05423</name>
</gene>
<evidence type="ECO:0000256" key="1">
    <source>
        <dbReference type="SAM" id="Phobius"/>
    </source>
</evidence>
<dbReference type="EMBL" id="MTKO01000011">
    <property type="protein sequence ID" value="RWX47985.1"/>
    <property type="molecule type" value="Genomic_DNA"/>
</dbReference>
<keyword evidence="1" id="KW-0812">Transmembrane</keyword>
<evidence type="ECO:0000313" key="3">
    <source>
        <dbReference type="Proteomes" id="UP000287853"/>
    </source>
</evidence>
<comment type="caution">
    <text evidence="2">The sequence shown here is derived from an EMBL/GenBank/DDBJ whole genome shotgun (WGS) entry which is preliminary data.</text>
</comment>
<keyword evidence="1" id="KW-0472">Membrane</keyword>
<protein>
    <submittedName>
        <fullName evidence="2">Uncharacterized protein</fullName>
    </submittedName>
</protein>
<reference evidence="2 3" key="1">
    <citation type="submission" date="2017-01" db="EMBL/GenBank/DDBJ databases">
        <title>The cable genome- insights into the physiology and evolution of filamentous bacteria capable of sulfide oxidation via long distance electron transfer.</title>
        <authorList>
            <person name="Schreiber L."/>
            <person name="Bjerg J.T."/>
            <person name="Boggild A."/>
            <person name="Van De Vossenberg J."/>
            <person name="Meysman F."/>
            <person name="Nielsen L.P."/>
            <person name="Schramm A."/>
            <person name="Kjeldsen K.U."/>
        </authorList>
    </citation>
    <scope>NUCLEOTIDE SEQUENCE [LARGE SCALE GENOMIC DNA]</scope>
    <source>
        <strain evidence="2">MCF</strain>
    </source>
</reference>